<reference evidence="2 3" key="1">
    <citation type="submission" date="2013-09" db="EMBL/GenBank/DDBJ databases">
        <title>Whole genome sequencing of Halarchaeum acidiphilum strain MH1-52-1.</title>
        <authorList>
            <person name="Shimane Y."/>
            <person name="Minegishi H."/>
            <person name="Nishi S."/>
            <person name="Echigo A."/>
            <person name="Shuto A."/>
            <person name="Konishi M."/>
            <person name="Ito T."/>
            <person name="Ohkuma M."/>
            <person name="Ohta Y."/>
            <person name="Nagano Y."/>
            <person name="Tsubouchi T."/>
            <person name="Mori K."/>
            <person name="Usui K."/>
            <person name="Kamekura M."/>
            <person name="Usami R."/>
            <person name="Takaki Y."/>
            <person name="Hatada Y."/>
        </authorList>
    </citation>
    <scope>NUCLEOTIDE SEQUENCE [LARGE SCALE GENOMIC DNA]</scope>
    <source>
        <strain evidence="2 3">JCM 16109</strain>
    </source>
</reference>
<gene>
    <name evidence="2" type="ORF">MBEHAL_1646</name>
</gene>
<evidence type="ECO:0000313" key="2">
    <source>
        <dbReference type="EMBL" id="GAD52886.1"/>
    </source>
</evidence>
<feature type="compositionally biased region" description="Basic residues" evidence="1">
    <location>
        <begin position="62"/>
        <end position="80"/>
    </location>
</feature>
<feature type="region of interest" description="Disordered" evidence="1">
    <location>
        <begin position="1"/>
        <end position="80"/>
    </location>
</feature>
<evidence type="ECO:0000313" key="3">
    <source>
        <dbReference type="Proteomes" id="UP000016986"/>
    </source>
</evidence>
<accession>U2YFN6</accession>
<evidence type="ECO:0000256" key="1">
    <source>
        <dbReference type="SAM" id="MobiDB-lite"/>
    </source>
</evidence>
<sequence>MHACVNGRRALKRRAPSTAHRTRPRLAIENVRPVGERKRGATALGPRPSGSENPSGAVLPARAKRARGNRSFRRCRVRRR</sequence>
<organism evidence="2 3">
    <name type="scientific">Halarchaeum acidiphilum MH1-52-1</name>
    <dbReference type="NCBI Taxonomy" id="1261545"/>
    <lineage>
        <taxon>Archaea</taxon>
        <taxon>Methanobacteriati</taxon>
        <taxon>Methanobacteriota</taxon>
        <taxon>Stenosarchaea group</taxon>
        <taxon>Halobacteria</taxon>
        <taxon>Halobacteriales</taxon>
        <taxon>Halobacteriaceae</taxon>
    </lineage>
</organism>
<dbReference type="AlphaFoldDB" id="U2YFN6"/>
<proteinExistence type="predicted"/>
<dbReference type="EMBL" id="BATA01000038">
    <property type="protein sequence ID" value="GAD52886.1"/>
    <property type="molecule type" value="Genomic_DNA"/>
</dbReference>
<protein>
    <submittedName>
        <fullName evidence="2">Uncharacterized protein</fullName>
    </submittedName>
</protein>
<dbReference type="Proteomes" id="UP000016986">
    <property type="component" value="Unassembled WGS sequence"/>
</dbReference>
<keyword evidence="3" id="KW-1185">Reference proteome</keyword>
<comment type="caution">
    <text evidence="2">The sequence shown here is derived from an EMBL/GenBank/DDBJ whole genome shotgun (WGS) entry which is preliminary data.</text>
</comment>
<name>U2YFN6_9EURY</name>
<feature type="compositionally biased region" description="Basic residues" evidence="1">
    <location>
        <begin position="9"/>
        <end position="24"/>
    </location>
</feature>